<reference evidence="2 3" key="1">
    <citation type="submission" date="2015-01" db="EMBL/GenBank/DDBJ databases">
        <title>Evolution of Trichinella species and genotypes.</title>
        <authorList>
            <person name="Korhonen P.K."/>
            <person name="Edoardo P."/>
            <person name="Giuseppe L.R."/>
            <person name="Gasser R.B."/>
        </authorList>
    </citation>
    <scope>NUCLEOTIDE SEQUENCE [LARGE SCALE GENOMIC DNA]</scope>
    <source>
        <strain evidence="2">ISS1980</strain>
    </source>
</reference>
<keyword evidence="3" id="KW-1185">Reference proteome</keyword>
<organism evidence="2 3">
    <name type="scientific">Trichinella papuae</name>
    <dbReference type="NCBI Taxonomy" id="268474"/>
    <lineage>
        <taxon>Eukaryota</taxon>
        <taxon>Metazoa</taxon>
        <taxon>Ecdysozoa</taxon>
        <taxon>Nematoda</taxon>
        <taxon>Enoplea</taxon>
        <taxon>Dorylaimia</taxon>
        <taxon>Trichinellida</taxon>
        <taxon>Trichinellidae</taxon>
        <taxon>Trichinella</taxon>
    </lineage>
</organism>
<protein>
    <submittedName>
        <fullName evidence="2">Uncharacterized protein</fullName>
    </submittedName>
</protein>
<accession>A0A0V1NA12</accession>
<dbReference type="Proteomes" id="UP000054843">
    <property type="component" value="Unassembled WGS sequence"/>
</dbReference>
<feature type="region of interest" description="Disordered" evidence="1">
    <location>
        <begin position="1"/>
        <end position="20"/>
    </location>
</feature>
<name>A0A0V1NA12_9BILA</name>
<sequence>MRSKREEAASKNGMKWHGGAITMRMRKETVLAVIRHNECASDVPEVGATQPVRNTKYT</sequence>
<evidence type="ECO:0000313" key="2">
    <source>
        <dbReference type="EMBL" id="KRZ80826.1"/>
    </source>
</evidence>
<evidence type="ECO:0000256" key="1">
    <source>
        <dbReference type="SAM" id="MobiDB-lite"/>
    </source>
</evidence>
<dbReference type="AlphaFoldDB" id="A0A0V1NA12"/>
<evidence type="ECO:0000313" key="3">
    <source>
        <dbReference type="Proteomes" id="UP000054843"/>
    </source>
</evidence>
<gene>
    <name evidence="2" type="ORF">T10_5789</name>
</gene>
<proteinExistence type="predicted"/>
<dbReference type="EMBL" id="JYDO01000001">
    <property type="protein sequence ID" value="KRZ80826.1"/>
    <property type="molecule type" value="Genomic_DNA"/>
</dbReference>
<comment type="caution">
    <text evidence="2">The sequence shown here is derived from an EMBL/GenBank/DDBJ whole genome shotgun (WGS) entry which is preliminary data.</text>
</comment>